<dbReference type="SUPFAM" id="SSF55347">
    <property type="entry name" value="Glyceraldehyde-3-phosphate dehydrogenase-like, C-terminal domain"/>
    <property type="match status" value="1"/>
</dbReference>
<dbReference type="AlphaFoldDB" id="G5HSN1"/>
<comment type="caution">
    <text evidence="5">The sequence shown here is derived from an EMBL/GenBank/DDBJ whole genome shotgun (WGS) entry which is preliminary data.</text>
</comment>
<organism evidence="5 6">
    <name type="scientific">[Clostridium] citroniae WAL-17108</name>
    <dbReference type="NCBI Taxonomy" id="742733"/>
    <lineage>
        <taxon>Bacteria</taxon>
        <taxon>Bacillati</taxon>
        <taxon>Bacillota</taxon>
        <taxon>Clostridia</taxon>
        <taxon>Lachnospirales</taxon>
        <taxon>Lachnospiraceae</taxon>
        <taxon>Enterocloster</taxon>
    </lineage>
</organism>
<dbReference type="PATRIC" id="fig|742733.3.peg.5741"/>
<dbReference type="GO" id="GO:0016491">
    <property type="term" value="F:oxidoreductase activity"/>
    <property type="evidence" value="ECO:0007669"/>
    <property type="project" value="UniProtKB-KW"/>
</dbReference>
<evidence type="ECO:0000313" key="5">
    <source>
        <dbReference type="EMBL" id="EHE95453.1"/>
    </source>
</evidence>
<reference evidence="5 6" key="1">
    <citation type="submission" date="2011-08" db="EMBL/GenBank/DDBJ databases">
        <title>The Genome Sequence of Clostridium citroniae WAL-17108.</title>
        <authorList>
            <consortium name="The Broad Institute Genome Sequencing Platform"/>
            <person name="Earl A."/>
            <person name="Ward D."/>
            <person name="Feldgarden M."/>
            <person name="Gevers D."/>
            <person name="Finegold S.M."/>
            <person name="Summanen P.H."/>
            <person name="Molitoris D.R."/>
            <person name="Vaisanen M.L."/>
            <person name="Daigneault M."/>
            <person name="Allen-Vercoe E."/>
            <person name="Young S.K."/>
            <person name="Zeng Q."/>
            <person name="Gargeya S."/>
            <person name="Fitzgerald M."/>
            <person name="Haas B."/>
            <person name="Abouelleil A."/>
            <person name="Alvarado L."/>
            <person name="Arachchi H.M."/>
            <person name="Berlin A."/>
            <person name="Brown A."/>
            <person name="Chapman S.B."/>
            <person name="Chen Z."/>
            <person name="Dunbar C."/>
            <person name="Freedman E."/>
            <person name="Gearin G."/>
            <person name="Gellesch M."/>
            <person name="Goldberg J."/>
            <person name="Griggs A."/>
            <person name="Gujja S."/>
            <person name="Heiman D."/>
            <person name="Howarth C."/>
            <person name="Larson L."/>
            <person name="Lui A."/>
            <person name="MacDonald P.J.P."/>
            <person name="Montmayeur A."/>
            <person name="Murphy C."/>
            <person name="Neiman D."/>
            <person name="Pearson M."/>
            <person name="Priest M."/>
            <person name="Roberts A."/>
            <person name="Saif S."/>
            <person name="Shea T."/>
            <person name="Shenoy N."/>
            <person name="Sisk P."/>
            <person name="Stolte C."/>
            <person name="Sykes S."/>
            <person name="Wortman J."/>
            <person name="Nusbaum C."/>
            <person name="Birren B."/>
        </authorList>
    </citation>
    <scope>NUCLEOTIDE SEQUENCE [LARGE SCALE GENOMIC DNA]</scope>
    <source>
        <strain evidence="5 6">WAL-17108</strain>
    </source>
</reference>
<dbReference type="InterPro" id="IPR036291">
    <property type="entry name" value="NAD(P)-bd_dom_sf"/>
</dbReference>
<evidence type="ECO:0000256" key="1">
    <source>
        <dbReference type="ARBA" id="ARBA00010928"/>
    </source>
</evidence>
<dbReference type="HOGENOM" id="CLU_023194_7_2_9"/>
<dbReference type="PANTHER" id="PTHR22604:SF105">
    <property type="entry name" value="TRANS-1,2-DIHYDROBENZENE-1,2-DIOL DEHYDROGENASE"/>
    <property type="match status" value="1"/>
</dbReference>
<dbReference type="Pfam" id="PF01408">
    <property type="entry name" value="GFO_IDH_MocA"/>
    <property type="match status" value="1"/>
</dbReference>
<evidence type="ECO:0000259" key="3">
    <source>
        <dbReference type="Pfam" id="PF01408"/>
    </source>
</evidence>
<name>G5HSN1_9FIRM</name>
<dbReference type="InterPro" id="IPR000683">
    <property type="entry name" value="Gfo/Idh/MocA-like_OxRdtase_N"/>
</dbReference>
<protein>
    <submittedName>
        <fullName evidence="5">Uncharacterized protein</fullName>
    </submittedName>
</protein>
<dbReference type="SUPFAM" id="SSF51735">
    <property type="entry name" value="NAD(P)-binding Rossmann-fold domains"/>
    <property type="match status" value="1"/>
</dbReference>
<proteinExistence type="inferred from homology"/>
<dbReference type="InterPro" id="IPR050984">
    <property type="entry name" value="Gfo/Idh/MocA_domain"/>
</dbReference>
<evidence type="ECO:0000259" key="4">
    <source>
        <dbReference type="Pfam" id="PF22725"/>
    </source>
</evidence>
<dbReference type="GO" id="GO:0000166">
    <property type="term" value="F:nucleotide binding"/>
    <property type="evidence" value="ECO:0007669"/>
    <property type="project" value="InterPro"/>
</dbReference>
<feature type="domain" description="GFO/IDH/MocA-like oxidoreductase" evidence="4">
    <location>
        <begin position="130"/>
        <end position="243"/>
    </location>
</feature>
<dbReference type="Gene3D" id="3.40.50.720">
    <property type="entry name" value="NAD(P)-binding Rossmann-like Domain"/>
    <property type="match status" value="1"/>
</dbReference>
<dbReference type="PANTHER" id="PTHR22604">
    <property type="entry name" value="OXIDOREDUCTASES"/>
    <property type="match status" value="1"/>
</dbReference>
<comment type="similarity">
    <text evidence="1">Belongs to the Gfo/Idh/MocA family.</text>
</comment>
<evidence type="ECO:0000256" key="2">
    <source>
        <dbReference type="ARBA" id="ARBA00023002"/>
    </source>
</evidence>
<feature type="domain" description="Gfo/Idh/MocA-like oxidoreductase N-terminal" evidence="3">
    <location>
        <begin position="2"/>
        <end position="118"/>
    </location>
</feature>
<dbReference type="EMBL" id="ADLJ01000052">
    <property type="protein sequence ID" value="EHE95453.1"/>
    <property type="molecule type" value="Genomic_DNA"/>
</dbReference>
<evidence type="ECO:0000313" key="6">
    <source>
        <dbReference type="Proteomes" id="UP000003763"/>
    </source>
</evidence>
<keyword evidence="2" id="KW-0560">Oxidoreductase</keyword>
<dbReference type="InterPro" id="IPR055170">
    <property type="entry name" value="GFO_IDH_MocA-like_dom"/>
</dbReference>
<dbReference type="Pfam" id="PF22725">
    <property type="entry name" value="GFO_IDH_MocA_C3"/>
    <property type="match status" value="1"/>
</dbReference>
<dbReference type="Gene3D" id="3.30.360.10">
    <property type="entry name" value="Dihydrodipicolinate Reductase, domain 2"/>
    <property type="match status" value="1"/>
</dbReference>
<dbReference type="RefSeq" id="WP_007870401.1">
    <property type="nucleotide sequence ID" value="NZ_JH376432.1"/>
</dbReference>
<gene>
    <name evidence="5" type="ORF">HMPREF9469_05593</name>
</gene>
<sequence>MFKIGILGPGKIAHKMAETVRQMEDTVIWAVGSRSLERSRQFAQAYGIARAYGSYEALVADKDIDMIYIATPHSCHFENMKLCIAYGKHILCEKAFTLNASQAKEILYLAKEAGVMCAEAIWTRYLPSRQMIREAIDSGMIGRPVSLTANLGYVLTSVDRVMDPALGGGALLDVGVYTINFALMAFGEDYDTIISKAIFNRQGADVSDGITITWEDGKIAVLHASALAITDRNGIIYGSQGYLVSHNINNCGQIDIYDLNRKLVETRKVPQQITGFEYQVEACHRAIVQGRLECPEMPHKSIIEVMEIMDEIRRQWRYRYPCEQ</sequence>
<dbReference type="Proteomes" id="UP000003763">
    <property type="component" value="Unassembled WGS sequence"/>
</dbReference>
<dbReference type="eggNOG" id="COG0673">
    <property type="taxonomic scope" value="Bacteria"/>
</dbReference>
<accession>G5HSN1</accession>